<dbReference type="Gene3D" id="3.40.50.150">
    <property type="entry name" value="Vaccinia Virus protein VP39"/>
    <property type="match status" value="1"/>
</dbReference>
<dbReference type="CDD" id="cd02440">
    <property type="entry name" value="AdoMet_MTases"/>
    <property type="match status" value="1"/>
</dbReference>
<gene>
    <name evidence="2" type="ORF">METZ01_LOCUS8568</name>
</gene>
<dbReference type="InterPro" id="IPR041698">
    <property type="entry name" value="Methyltransf_25"/>
</dbReference>
<protein>
    <recommendedName>
        <fullName evidence="1">Methyltransferase domain-containing protein</fullName>
    </recommendedName>
</protein>
<dbReference type="EMBL" id="UINC01000456">
    <property type="protein sequence ID" value="SUZ55714.1"/>
    <property type="molecule type" value="Genomic_DNA"/>
</dbReference>
<accession>A0A381NNL0</accession>
<dbReference type="Pfam" id="PF13649">
    <property type="entry name" value="Methyltransf_25"/>
    <property type="match status" value="1"/>
</dbReference>
<feature type="non-terminal residue" evidence="2">
    <location>
        <position position="1"/>
    </location>
</feature>
<evidence type="ECO:0000313" key="2">
    <source>
        <dbReference type="EMBL" id="SUZ55714.1"/>
    </source>
</evidence>
<dbReference type="InterPro" id="IPR029063">
    <property type="entry name" value="SAM-dependent_MTases_sf"/>
</dbReference>
<reference evidence="2" key="1">
    <citation type="submission" date="2018-05" db="EMBL/GenBank/DDBJ databases">
        <authorList>
            <person name="Lanie J.A."/>
            <person name="Ng W.-L."/>
            <person name="Kazmierczak K.M."/>
            <person name="Andrzejewski T.M."/>
            <person name="Davidsen T.M."/>
            <person name="Wayne K.J."/>
            <person name="Tettelin H."/>
            <person name="Glass J.I."/>
            <person name="Rusch D."/>
            <person name="Podicherti R."/>
            <person name="Tsui H.-C.T."/>
            <person name="Winkler M.E."/>
        </authorList>
    </citation>
    <scope>NUCLEOTIDE SEQUENCE</scope>
</reference>
<sequence>VYHERVAATFTESVGPDDDPVLDIGCGTGLVGEALRALGDWTIDGLDLSPEMLDEARGKTAQDGSPVYRDLHVADLTAPLEHGDGAWGSIVSAGTFTHGHVGPDAFDELYRIARTGALFVVGINPDHFEGQGYAGRFAEDADAGRITAPDFLRVPTYSIGEHIDRLSVLAVFRTA</sequence>
<evidence type="ECO:0000259" key="1">
    <source>
        <dbReference type="Pfam" id="PF13649"/>
    </source>
</evidence>
<feature type="domain" description="Methyltransferase" evidence="1">
    <location>
        <begin position="21"/>
        <end position="116"/>
    </location>
</feature>
<proteinExistence type="predicted"/>
<organism evidence="2">
    <name type="scientific">marine metagenome</name>
    <dbReference type="NCBI Taxonomy" id="408172"/>
    <lineage>
        <taxon>unclassified sequences</taxon>
        <taxon>metagenomes</taxon>
        <taxon>ecological metagenomes</taxon>
    </lineage>
</organism>
<dbReference type="SUPFAM" id="SSF53335">
    <property type="entry name" value="S-adenosyl-L-methionine-dependent methyltransferases"/>
    <property type="match status" value="1"/>
</dbReference>
<dbReference type="AlphaFoldDB" id="A0A381NNL0"/>
<name>A0A381NNL0_9ZZZZ</name>